<gene>
    <name evidence="2" type="ORF">CPB83DRAFT_900138</name>
</gene>
<keyword evidence="3" id="KW-1185">Reference proteome</keyword>
<feature type="compositionally biased region" description="Polar residues" evidence="1">
    <location>
        <begin position="162"/>
        <end position="174"/>
    </location>
</feature>
<reference evidence="2" key="1">
    <citation type="submission" date="2020-11" db="EMBL/GenBank/DDBJ databases">
        <authorList>
            <consortium name="DOE Joint Genome Institute"/>
            <person name="Ahrendt S."/>
            <person name="Riley R."/>
            <person name="Andreopoulos W."/>
            <person name="Labutti K."/>
            <person name="Pangilinan J."/>
            <person name="Ruiz-Duenas F.J."/>
            <person name="Barrasa J.M."/>
            <person name="Sanchez-Garcia M."/>
            <person name="Camarero S."/>
            <person name="Miyauchi S."/>
            <person name="Serrano A."/>
            <person name="Linde D."/>
            <person name="Babiker R."/>
            <person name="Drula E."/>
            <person name="Ayuso-Fernandez I."/>
            <person name="Pacheco R."/>
            <person name="Padilla G."/>
            <person name="Ferreira P."/>
            <person name="Barriuso J."/>
            <person name="Kellner H."/>
            <person name="Castanera R."/>
            <person name="Alfaro M."/>
            <person name="Ramirez L."/>
            <person name="Pisabarro A.G."/>
            <person name="Kuo A."/>
            <person name="Tritt A."/>
            <person name="Lipzen A."/>
            <person name="He G."/>
            <person name="Yan M."/>
            <person name="Ng V."/>
            <person name="Cullen D."/>
            <person name="Martin F."/>
            <person name="Rosso M.-N."/>
            <person name="Henrissat B."/>
            <person name="Hibbett D."/>
            <person name="Martinez A.T."/>
            <person name="Grigoriev I.V."/>
        </authorList>
    </citation>
    <scope>NUCLEOTIDE SEQUENCE</scope>
    <source>
        <strain evidence="2">CBS 506.95</strain>
    </source>
</reference>
<feature type="compositionally biased region" description="Basic and acidic residues" evidence="1">
    <location>
        <begin position="175"/>
        <end position="191"/>
    </location>
</feature>
<name>A0A9P6E3Q5_9AGAR</name>
<feature type="compositionally biased region" description="Polar residues" evidence="1">
    <location>
        <begin position="63"/>
        <end position="79"/>
    </location>
</feature>
<sequence length="207" mass="22771">MPIDLPVPLCKGRWSEIGEPRENLLVRAARSFPGLFFALLIPQNHQEGAALTTLNGTLLQANSKSVPKSPTSNTATRGSTMEPALFDDSSDPPSKIASSNDEDWILTEETPRLLGDLEIPTLKLATLSTKGEDEKGKQKEEKPQGRTFEPLGILQTPPPRANNDNMLPTLATITEKSDDLEQPNKLDETLKPDPSWILKHPKQDESD</sequence>
<evidence type="ECO:0000313" key="3">
    <source>
        <dbReference type="Proteomes" id="UP000807306"/>
    </source>
</evidence>
<comment type="caution">
    <text evidence="2">The sequence shown here is derived from an EMBL/GenBank/DDBJ whole genome shotgun (WGS) entry which is preliminary data.</text>
</comment>
<organism evidence="2 3">
    <name type="scientific">Crepidotus variabilis</name>
    <dbReference type="NCBI Taxonomy" id="179855"/>
    <lineage>
        <taxon>Eukaryota</taxon>
        <taxon>Fungi</taxon>
        <taxon>Dikarya</taxon>
        <taxon>Basidiomycota</taxon>
        <taxon>Agaricomycotina</taxon>
        <taxon>Agaricomycetes</taxon>
        <taxon>Agaricomycetidae</taxon>
        <taxon>Agaricales</taxon>
        <taxon>Agaricineae</taxon>
        <taxon>Crepidotaceae</taxon>
        <taxon>Crepidotus</taxon>
    </lineage>
</organism>
<proteinExistence type="predicted"/>
<dbReference type="AlphaFoldDB" id="A0A9P6E3Q5"/>
<dbReference type="EMBL" id="MU157975">
    <property type="protein sequence ID" value="KAF9521908.1"/>
    <property type="molecule type" value="Genomic_DNA"/>
</dbReference>
<feature type="compositionally biased region" description="Basic and acidic residues" evidence="1">
    <location>
        <begin position="130"/>
        <end position="144"/>
    </location>
</feature>
<evidence type="ECO:0000313" key="2">
    <source>
        <dbReference type="EMBL" id="KAF9521908.1"/>
    </source>
</evidence>
<dbReference type="Proteomes" id="UP000807306">
    <property type="component" value="Unassembled WGS sequence"/>
</dbReference>
<protein>
    <submittedName>
        <fullName evidence="2">Uncharacterized protein</fullName>
    </submittedName>
</protein>
<accession>A0A9P6E3Q5</accession>
<evidence type="ECO:0000256" key="1">
    <source>
        <dbReference type="SAM" id="MobiDB-lite"/>
    </source>
</evidence>
<feature type="region of interest" description="Disordered" evidence="1">
    <location>
        <begin position="125"/>
        <end position="207"/>
    </location>
</feature>
<feature type="region of interest" description="Disordered" evidence="1">
    <location>
        <begin position="62"/>
        <end position="103"/>
    </location>
</feature>